<sequence length="187" mass="20928">MSSKTPPEILMQRTVAQSQLFSIESLDLRFSNGEERTYERMKPSGRNAVMMVPITEQGDILLVREYAVGTEQYELGFPKGLIDPGESPTEAANRELKEEIGMGATQLTPLKEVVLAPSYFSSRMTLFIAQGLYSEQLEGDEPEPLDIVRWPLAQAEDLLTHLDFSEARSISALLLTLRCLSAPHIQR</sequence>
<dbReference type="CDD" id="cd24156">
    <property type="entry name" value="NUDIX_ADPRase_NudE"/>
    <property type="match status" value="1"/>
</dbReference>
<proteinExistence type="predicted"/>
<reference evidence="5" key="1">
    <citation type="submission" date="2017-02" db="EMBL/GenBank/DDBJ databases">
        <authorList>
            <person name="Varghese N."/>
            <person name="Submissions S."/>
        </authorList>
    </citation>
    <scope>NUCLEOTIDE SEQUENCE [LARGE SCALE GENOMIC DNA]</scope>
    <source>
        <strain evidence="5">DSM 19608</strain>
    </source>
</reference>
<dbReference type="OrthoDB" id="9806150at2"/>
<comment type="cofactor">
    <cofactor evidence="1">
        <name>Mg(2+)</name>
        <dbReference type="ChEBI" id="CHEBI:18420"/>
    </cofactor>
</comment>
<dbReference type="AlphaFoldDB" id="A0A1T4RSP4"/>
<dbReference type="GeneID" id="70582476"/>
<dbReference type="PANTHER" id="PTHR11839">
    <property type="entry name" value="UDP/ADP-SUGAR PYROPHOSPHATASE"/>
    <property type="match status" value="1"/>
</dbReference>
<organism evidence="4 5">
    <name type="scientific">Vibrio cincinnatiensis DSM 19608</name>
    <dbReference type="NCBI Taxonomy" id="1123491"/>
    <lineage>
        <taxon>Bacteria</taxon>
        <taxon>Pseudomonadati</taxon>
        <taxon>Pseudomonadota</taxon>
        <taxon>Gammaproteobacteria</taxon>
        <taxon>Vibrionales</taxon>
        <taxon>Vibrionaceae</taxon>
        <taxon>Vibrio</taxon>
    </lineage>
</organism>
<evidence type="ECO:0000313" key="4">
    <source>
        <dbReference type="EMBL" id="SKA19005.1"/>
    </source>
</evidence>
<dbReference type="EMBL" id="FUXB01000015">
    <property type="protein sequence ID" value="SKA19005.1"/>
    <property type="molecule type" value="Genomic_DNA"/>
</dbReference>
<dbReference type="Gene3D" id="3.90.79.10">
    <property type="entry name" value="Nucleoside Triphosphate Pyrophosphohydrolase"/>
    <property type="match status" value="1"/>
</dbReference>
<dbReference type="RefSeq" id="WP_078927155.1">
    <property type="nucleotide sequence ID" value="NZ_FUXB01000015.1"/>
</dbReference>
<dbReference type="PROSITE" id="PS51462">
    <property type="entry name" value="NUDIX"/>
    <property type="match status" value="1"/>
</dbReference>
<gene>
    <name evidence="4" type="ORF">SAMN02745782_02801</name>
</gene>
<dbReference type="PANTHER" id="PTHR11839:SF12">
    <property type="entry name" value="ADP COMPOUNDS HYDROLASE NUDE"/>
    <property type="match status" value="1"/>
</dbReference>
<dbReference type="Proteomes" id="UP000190834">
    <property type="component" value="Unassembled WGS sequence"/>
</dbReference>
<dbReference type="GO" id="GO:0019144">
    <property type="term" value="F:ADP-sugar diphosphatase activity"/>
    <property type="evidence" value="ECO:0007669"/>
    <property type="project" value="TreeGrafter"/>
</dbReference>
<evidence type="ECO:0000313" key="5">
    <source>
        <dbReference type="Proteomes" id="UP000190834"/>
    </source>
</evidence>
<dbReference type="PROSITE" id="PS00893">
    <property type="entry name" value="NUDIX_BOX"/>
    <property type="match status" value="1"/>
</dbReference>
<accession>A0A1T4RSP4</accession>
<dbReference type="STRING" id="1123491.SAMN02745782_02801"/>
<feature type="domain" description="Nudix hydrolase" evidence="3">
    <location>
        <begin position="43"/>
        <end position="172"/>
    </location>
</feature>
<keyword evidence="2" id="KW-0378">Hydrolase</keyword>
<evidence type="ECO:0000256" key="2">
    <source>
        <dbReference type="ARBA" id="ARBA00022801"/>
    </source>
</evidence>
<name>A0A1T4RSP4_VIBCI</name>
<dbReference type="InterPro" id="IPR000086">
    <property type="entry name" value="NUDIX_hydrolase_dom"/>
</dbReference>
<dbReference type="FunFam" id="3.90.79.10:FF:000006">
    <property type="entry name" value="ADP compounds hydrolase NudE"/>
    <property type="match status" value="1"/>
</dbReference>
<evidence type="ECO:0000256" key="1">
    <source>
        <dbReference type="ARBA" id="ARBA00001946"/>
    </source>
</evidence>
<dbReference type="NCBIfam" id="NF008736">
    <property type="entry name" value="PRK11762.1"/>
    <property type="match status" value="1"/>
</dbReference>
<dbReference type="SUPFAM" id="SSF55811">
    <property type="entry name" value="Nudix"/>
    <property type="match status" value="1"/>
</dbReference>
<dbReference type="GO" id="GO:0019693">
    <property type="term" value="P:ribose phosphate metabolic process"/>
    <property type="evidence" value="ECO:0007669"/>
    <property type="project" value="TreeGrafter"/>
</dbReference>
<dbReference type="InterPro" id="IPR015797">
    <property type="entry name" value="NUDIX_hydrolase-like_dom_sf"/>
</dbReference>
<dbReference type="GO" id="GO:0005829">
    <property type="term" value="C:cytosol"/>
    <property type="evidence" value="ECO:0007669"/>
    <property type="project" value="TreeGrafter"/>
</dbReference>
<protein>
    <submittedName>
        <fullName evidence="4">ADP-ribose diphosphatase</fullName>
    </submittedName>
</protein>
<dbReference type="InterPro" id="IPR020084">
    <property type="entry name" value="NUDIX_hydrolase_CS"/>
</dbReference>
<keyword evidence="5" id="KW-1185">Reference proteome</keyword>
<dbReference type="Pfam" id="PF00293">
    <property type="entry name" value="NUDIX"/>
    <property type="match status" value="1"/>
</dbReference>
<evidence type="ECO:0000259" key="3">
    <source>
        <dbReference type="PROSITE" id="PS51462"/>
    </source>
</evidence>
<dbReference type="GO" id="GO:0006753">
    <property type="term" value="P:nucleoside phosphate metabolic process"/>
    <property type="evidence" value="ECO:0007669"/>
    <property type="project" value="TreeGrafter"/>
</dbReference>